<comment type="caution">
    <text evidence="2">The sequence shown here is derived from an EMBL/GenBank/DDBJ whole genome shotgun (WGS) entry which is preliminary data.</text>
</comment>
<name>A0ABX0MR61_9BURK</name>
<proteinExistence type="predicted"/>
<accession>A0ABX0MR61</accession>
<dbReference type="EMBL" id="WHJF01000025">
    <property type="protein sequence ID" value="NHZ62998.1"/>
    <property type="molecule type" value="Genomic_DNA"/>
</dbReference>
<dbReference type="Proteomes" id="UP000610594">
    <property type="component" value="Unassembled WGS sequence"/>
</dbReference>
<gene>
    <name evidence="2" type="ORF">F1735_11890</name>
</gene>
<protein>
    <submittedName>
        <fullName evidence="2">Uncharacterized protein</fullName>
    </submittedName>
</protein>
<reference evidence="2 3" key="1">
    <citation type="submission" date="2019-10" db="EMBL/GenBank/DDBJ databases">
        <title>Taxonomy of Antarctic Massilia spp.: description of Massilia rubra sp. nov., Massilia aquatica sp. nov., Massilia mucilaginosa sp. nov., Massilia frigida sp. nov. isolated from streams, lakes and regoliths.</title>
        <authorList>
            <person name="Holochova P."/>
            <person name="Sedlacek I."/>
            <person name="Kralova S."/>
            <person name="Maslanova I."/>
            <person name="Busse H.-J."/>
            <person name="Stankova E."/>
            <person name="Vrbovska V."/>
            <person name="Kovarovic V."/>
            <person name="Bartak M."/>
            <person name="Svec P."/>
            <person name="Pantucek R."/>
        </authorList>
    </citation>
    <scope>NUCLEOTIDE SEQUENCE [LARGE SCALE GENOMIC DNA]</scope>
    <source>
        <strain evidence="2 3">CCM 8694</strain>
    </source>
</reference>
<feature type="region of interest" description="Disordered" evidence="1">
    <location>
        <begin position="54"/>
        <end position="75"/>
    </location>
</feature>
<evidence type="ECO:0000313" key="3">
    <source>
        <dbReference type="Proteomes" id="UP000610594"/>
    </source>
</evidence>
<organism evidence="2 3">
    <name type="scientific">Massilia genomosp. 1</name>
    <dbReference type="NCBI Taxonomy" id="2609280"/>
    <lineage>
        <taxon>Bacteria</taxon>
        <taxon>Pseudomonadati</taxon>
        <taxon>Pseudomonadota</taxon>
        <taxon>Betaproteobacteria</taxon>
        <taxon>Burkholderiales</taxon>
        <taxon>Oxalobacteraceae</taxon>
        <taxon>Telluria group</taxon>
        <taxon>Massilia</taxon>
    </lineage>
</organism>
<evidence type="ECO:0000256" key="1">
    <source>
        <dbReference type="SAM" id="MobiDB-lite"/>
    </source>
</evidence>
<keyword evidence="3" id="KW-1185">Reference proteome</keyword>
<dbReference type="RefSeq" id="WP_222852977.1">
    <property type="nucleotide sequence ID" value="NZ_WHJF01000025.1"/>
</dbReference>
<evidence type="ECO:0000313" key="2">
    <source>
        <dbReference type="EMBL" id="NHZ62998.1"/>
    </source>
</evidence>
<sequence>MQLFDGDGATRPDGVTQEGGQVALAFGLIHAQHNIALRARVRNVSQAKRFTLRSRAMSRTSRPAGDLPKRCQSSW</sequence>